<evidence type="ECO:0000256" key="1">
    <source>
        <dbReference type="SAM" id="MobiDB-lite"/>
    </source>
</evidence>
<name>A0AAV7L0S6_PLEWA</name>
<evidence type="ECO:0000313" key="2">
    <source>
        <dbReference type="EMBL" id="KAJ1084077.1"/>
    </source>
</evidence>
<comment type="caution">
    <text evidence="2">The sequence shown here is derived from an EMBL/GenBank/DDBJ whole genome shotgun (WGS) entry which is preliminary data.</text>
</comment>
<sequence>MAPSGRRCAKRSRTEALLEALMLRINAMDQAIVSLKSQPPDVSRGLAERPRRAGGPPREAFPIGLTRACGQGRHKGELQGLAVSDQGIQGNQDSSHLLVAPEALTLAPDAPVQVMVPPVIANALVPSFGVAPGATAPVAGGSGQVTVQSTTAASGVVYNVGSGMAIG</sequence>
<dbReference type="Proteomes" id="UP001066276">
    <property type="component" value="Chromosome 12"/>
</dbReference>
<feature type="region of interest" description="Disordered" evidence="1">
    <location>
        <begin position="38"/>
        <end position="62"/>
    </location>
</feature>
<dbReference type="AlphaFoldDB" id="A0AAV7L0S6"/>
<organism evidence="2 3">
    <name type="scientific">Pleurodeles waltl</name>
    <name type="common">Iberian ribbed newt</name>
    <dbReference type="NCBI Taxonomy" id="8319"/>
    <lineage>
        <taxon>Eukaryota</taxon>
        <taxon>Metazoa</taxon>
        <taxon>Chordata</taxon>
        <taxon>Craniata</taxon>
        <taxon>Vertebrata</taxon>
        <taxon>Euteleostomi</taxon>
        <taxon>Amphibia</taxon>
        <taxon>Batrachia</taxon>
        <taxon>Caudata</taxon>
        <taxon>Salamandroidea</taxon>
        <taxon>Salamandridae</taxon>
        <taxon>Pleurodelinae</taxon>
        <taxon>Pleurodeles</taxon>
    </lineage>
</organism>
<protein>
    <submittedName>
        <fullName evidence="2">Uncharacterized protein</fullName>
    </submittedName>
</protein>
<keyword evidence="3" id="KW-1185">Reference proteome</keyword>
<accession>A0AAV7L0S6</accession>
<proteinExistence type="predicted"/>
<evidence type="ECO:0000313" key="3">
    <source>
        <dbReference type="Proteomes" id="UP001066276"/>
    </source>
</evidence>
<gene>
    <name evidence="2" type="ORF">NDU88_004231</name>
</gene>
<reference evidence="2" key="1">
    <citation type="journal article" date="2022" name="bioRxiv">
        <title>Sequencing and chromosome-scale assembly of the giantPleurodeles waltlgenome.</title>
        <authorList>
            <person name="Brown T."/>
            <person name="Elewa A."/>
            <person name="Iarovenko S."/>
            <person name="Subramanian E."/>
            <person name="Araus A.J."/>
            <person name="Petzold A."/>
            <person name="Susuki M."/>
            <person name="Suzuki K.-i.T."/>
            <person name="Hayashi T."/>
            <person name="Toyoda A."/>
            <person name="Oliveira C."/>
            <person name="Osipova E."/>
            <person name="Leigh N.D."/>
            <person name="Simon A."/>
            <person name="Yun M.H."/>
        </authorList>
    </citation>
    <scope>NUCLEOTIDE SEQUENCE</scope>
    <source>
        <strain evidence="2">20211129_DDA</strain>
        <tissue evidence="2">Liver</tissue>
    </source>
</reference>
<dbReference type="EMBL" id="JANPWB010000016">
    <property type="protein sequence ID" value="KAJ1084077.1"/>
    <property type="molecule type" value="Genomic_DNA"/>
</dbReference>